<dbReference type="GO" id="GO:0046872">
    <property type="term" value="F:metal ion binding"/>
    <property type="evidence" value="ECO:0007669"/>
    <property type="project" value="UniProtKB-KW"/>
</dbReference>
<dbReference type="InterPro" id="IPR009056">
    <property type="entry name" value="Cyt_c-like_dom"/>
</dbReference>
<evidence type="ECO:0000256" key="1">
    <source>
        <dbReference type="ARBA" id="ARBA00004196"/>
    </source>
</evidence>
<reference evidence="6 7" key="1">
    <citation type="submission" date="2018-10" db="EMBL/GenBank/DDBJ databases">
        <title>Characterization and genome analysis of a novel bacterium Sphingobium yanoikuyae SJTF8 capable of degrading PAHs.</title>
        <authorList>
            <person name="Yin C."/>
            <person name="Xiong W."/>
            <person name="Liang R."/>
        </authorList>
    </citation>
    <scope>NUCLEOTIDE SEQUENCE [LARGE SCALE GENOMIC DNA]</scope>
    <source>
        <strain evidence="6 7">SJTF8</strain>
    </source>
</reference>
<keyword evidence="5" id="KW-0408">Iron</keyword>
<organism evidence="6 7">
    <name type="scientific">Sphingobium yanoikuyae</name>
    <name type="common">Sphingomonas yanoikuyae</name>
    <dbReference type="NCBI Taxonomy" id="13690"/>
    <lineage>
        <taxon>Bacteria</taxon>
        <taxon>Pseudomonadati</taxon>
        <taxon>Pseudomonadota</taxon>
        <taxon>Alphaproteobacteria</taxon>
        <taxon>Sphingomonadales</taxon>
        <taxon>Sphingomonadaceae</taxon>
        <taxon>Sphingobium</taxon>
    </lineage>
</organism>
<proteinExistence type="predicted"/>
<dbReference type="RefSeq" id="WP_037507714.1">
    <property type="nucleotide sequence ID" value="NZ_CAIGKD010000010.1"/>
</dbReference>
<evidence type="ECO:0000256" key="2">
    <source>
        <dbReference type="ARBA" id="ARBA00022617"/>
    </source>
</evidence>
<sequence>MTIRILRPVRLVMMLACAAIVAGPMVRATAEPASLRLLYAGTPESWPRPLLKDGAAFSEFAPLPARPAMSDRDKALAEIGLRLFDDPALSRSGQIACASCHNSELGLADGIRTSFGHDRQRGRRNAQSLFTAAWMTPLFWDGRAADLEAQALHPLVDGKEMASSIRIVERRVNHDPIYRTAFAKLNGRRRISIADVSAALAAHERTLRPPRSKWSRFIAGDHRALDDQELEGLHLFRTKAGCVNCHNGPLLSDRQFHNLGLSFYGRRLEDLGRYEVTGAAADVGRFRTPSLLGVKQTAPYMHVGLFQTLDNVVAFYNGGGGKDRTKRPGNVPSPQPDPLVAPLGLSKTERDALIAFLQTL</sequence>
<accession>A0A085K813</accession>
<dbReference type="Pfam" id="PF03150">
    <property type="entry name" value="CCP_MauG"/>
    <property type="match status" value="1"/>
</dbReference>
<dbReference type="InterPro" id="IPR051395">
    <property type="entry name" value="Cytochrome_c_Peroxidase/MauG"/>
</dbReference>
<dbReference type="Proteomes" id="UP000280708">
    <property type="component" value="Chromosome"/>
</dbReference>
<evidence type="ECO:0000256" key="4">
    <source>
        <dbReference type="ARBA" id="ARBA00023002"/>
    </source>
</evidence>
<name>A0A085K813_SPHYA</name>
<protein>
    <submittedName>
        <fullName evidence="6">Cytochrome-c peroxidase</fullName>
    </submittedName>
</protein>
<dbReference type="EMBL" id="CP033230">
    <property type="protein sequence ID" value="AYO78223.1"/>
    <property type="molecule type" value="Genomic_DNA"/>
</dbReference>
<keyword evidence="6" id="KW-0575">Peroxidase</keyword>
<dbReference type="PROSITE" id="PS51007">
    <property type="entry name" value="CYTC"/>
    <property type="match status" value="2"/>
</dbReference>
<dbReference type="GO" id="GO:0030313">
    <property type="term" value="C:cell envelope"/>
    <property type="evidence" value="ECO:0007669"/>
    <property type="project" value="UniProtKB-SubCell"/>
</dbReference>
<dbReference type="GO" id="GO:0009055">
    <property type="term" value="F:electron transfer activity"/>
    <property type="evidence" value="ECO:0007669"/>
    <property type="project" value="InterPro"/>
</dbReference>
<dbReference type="Gene3D" id="1.10.760.10">
    <property type="entry name" value="Cytochrome c-like domain"/>
    <property type="match status" value="2"/>
</dbReference>
<dbReference type="GO" id="GO:0004130">
    <property type="term" value="F:cytochrome-c peroxidase activity"/>
    <property type="evidence" value="ECO:0007669"/>
    <property type="project" value="TreeGrafter"/>
</dbReference>
<evidence type="ECO:0000256" key="3">
    <source>
        <dbReference type="ARBA" id="ARBA00022723"/>
    </source>
</evidence>
<dbReference type="PANTHER" id="PTHR30600">
    <property type="entry name" value="CYTOCHROME C PEROXIDASE-RELATED"/>
    <property type="match status" value="1"/>
</dbReference>
<keyword evidence="2" id="KW-0349">Heme</keyword>
<dbReference type="GO" id="GO:0020037">
    <property type="term" value="F:heme binding"/>
    <property type="evidence" value="ECO:0007669"/>
    <property type="project" value="InterPro"/>
</dbReference>
<keyword evidence="3" id="KW-0479">Metal-binding</keyword>
<evidence type="ECO:0000256" key="5">
    <source>
        <dbReference type="ARBA" id="ARBA00023004"/>
    </source>
</evidence>
<evidence type="ECO:0000313" key="6">
    <source>
        <dbReference type="EMBL" id="AYO78223.1"/>
    </source>
</evidence>
<dbReference type="AlphaFoldDB" id="A0A085K813"/>
<gene>
    <name evidence="6" type="ORF">EBF16_15830</name>
</gene>
<comment type="subcellular location">
    <subcellularLocation>
        <location evidence="1">Cell envelope</location>
    </subcellularLocation>
</comment>
<evidence type="ECO:0000313" key="7">
    <source>
        <dbReference type="Proteomes" id="UP000280708"/>
    </source>
</evidence>
<dbReference type="SUPFAM" id="SSF46626">
    <property type="entry name" value="Cytochrome c"/>
    <property type="match status" value="2"/>
</dbReference>
<keyword evidence="4" id="KW-0560">Oxidoreductase</keyword>
<dbReference type="InterPro" id="IPR036909">
    <property type="entry name" value="Cyt_c-like_dom_sf"/>
</dbReference>
<dbReference type="InterPro" id="IPR004852">
    <property type="entry name" value="Di-haem_cyt_c_peroxidsae"/>
</dbReference>